<dbReference type="EMBL" id="AP026708">
    <property type="protein sequence ID" value="BDQ33392.1"/>
    <property type="molecule type" value="Genomic_DNA"/>
</dbReference>
<sequence length="72" mass="8215">MPGPAFKKDDRQTGDEPIQDQPSDRSEEGNKIHWPDNISYRVRNLFLLNADLHGEIGDWLGDMESQTGDFNV</sequence>
<keyword evidence="3" id="KW-1185">Reference proteome</keyword>
<feature type="compositionally biased region" description="Basic and acidic residues" evidence="1">
    <location>
        <begin position="22"/>
        <end position="32"/>
    </location>
</feature>
<evidence type="ECO:0000256" key="1">
    <source>
        <dbReference type="SAM" id="MobiDB-lite"/>
    </source>
</evidence>
<reference evidence="2" key="1">
    <citation type="submission" date="2022-08" db="EMBL/GenBank/DDBJ databases">
        <title>Genome Sequence of the sulphate-reducing bacterium, Pseudodesulfovibrio portus JCM14722.</title>
        <authorList>
            <person name="Kondo R."/>
            <person name="Kataoka T."/>
        </authorList>
    </citation>
    <scope>NUCLEOTIDE SEQUENCE</scope>
    <source>
        <strain evidence="2">JCM 14722</strain>
    </source>
</reference>
<evidence type="ECO:0000313" key="2">
    <source>
        <dbReference type="EMBL" id="BDQ33392.1"/>
    </source>
</evidence>
<protein>
    <submittedName>
        <fullName evidence="2">Uncharacterized protein</fullName>
    </submittedName>
</protein>
<dbReference type="Proteomes" id="UP001061361">
    <property type="component" value="Chromosome"/>
</dbReference>
<proteinExistence type="predicted"/>
<accession>A0ABM8APS6</accession>
<name>A0ABM8APS6_9BACT</name>
<feature type="region of interest" description="Disordered" evidence="1">
    <location>
        <begin position="1"/>
        <end position="32"/>
    </location>
</feature>
<organism evidence="2 3">
    <name type="scientific">Pseudodesulfovibrio portus</name>
    <dbReference type="NCBI Taxonomy" id="231439"/>
    <lineage>
        <taxon>Bacteria</taxon>
        <taxon>Pseudomonadati</taxon>
        <taxon>Thermodesulfobacteriota</taxon>
        <taxon>Desulfovibrionia</taxon>
        <taxon>Desulfovibrionales</taxon>
        <taxon>Desulfovibrionaceae</taxon>
    </lineage>
</organism>
<feature type="compositionally biased region" description="Basic and acidic residues" evidence="1">
    <location>
        <begin position="1"/>
        <end position="14"/>
    </location>
</feature>
<evidence type="ECO:0000313" key="3">
    <source>
        <dbReference type="Proteomes" id="UP001061361"/>
    </source>
</evidence>
<gene>
    <name evidence="2" type="ORF">JCM14722_09340</name>
</gene>